<evidence type="ECO:0000313" key="1">
    <source>
        <dbReference type="EMBL" id="CAF4576342.1"/>
    </source>
</evidence>
<dbReference type="AlphaFoldDB" id="A0A8S2YYU8"/>
<reference evidence="1" key="1">
    <citation type="submission" date="2021-02" db="EMBL/GenBank/DDBJ databases">
        <authorList>
            <person name="Nowell W R."/>
        </authorList>
    </citation>
    <scope>NUCLEOTIDE SEQUENCE</scope>
</reference>
<feature type="non-terminal residue" evidence="1">
    <location>
        <position position="1"/>
    </location>
</feature>
<dbReference type="EMBL" id="CAJOBC010121476">
    <property type="protein sequence ID" value="CAF4576342.1"/>
    <property type="molecule type" value="Genomic_DNA"/>
</dbReference>
<protein>
    <submittedName>
        <fullName evidence="1">Uncharacterized protein</fullName>
    </submittedName>
</protein>
<comment type="caution">
    <text evidence="1">The sequence shown here is derived from an EMBL/GenBank/DDBJ whole genome shotgun (WGS) entry which is preliminary data.</text>
</comment>
<sequence length="278" mass="31922">PIYDAWIRDNYEYQVVEKLLEIGTKDKHWAHEIVKKSKSRDDNVNRQYCIHKISELQRAISNHGNAVTKLQSELIAFVPYYNDVPGNTNNNGPVVTHDEAAIQNARKPKIHLRAADNTIQEYLKIHTKKLAEICANRVQTAYAELKEFENLKTFEEKATPLQRAHVKILRDKLDIQYGKQKNVSFLKEQIQMEIVPKAVPKVHFSPHLDDRVLKKDKLEYLTHIIDAVVDKFRVTTAETLVLIAEVELASIDLEIQELDNSIPPNVESGDNEEPKASD</sequence>
<feature type="non-terminal residue" evidence="1">
    <location>
        <position position="278"/>
    </location>
</feature>
<gene>
    <name evidence="1" type="ORF">SRO942_LOCUS47973</name>
</gene>
<proteinExistence type="predicted"/>
<dbReference type="Proteomes" id="UP000681722">
    <property type="component" value="Unassembled WGS sequence"/>
</dbReference>
<organism evidence="1 2">
    <name type="scientific">Didymodactylos carnosus</name>
    <dbReference type="NCBI Taxonomy" id="1234261"/>
    <lineage>
        <taxon>Eukaryota</taxon>
        <taxon>Metazoa</taxon>
        <taxon>Spiralia</taxon>
        <taxon>Gnathifera</taxon>
        <taxon>Rotifera</taxon>
        <taxon>Eurotatoria</taxon>
        <taxon>Bdelloidea</taxon>
        <taxon>Philodinida</taxon>
        <taxon>Philodinidae</taxon>
        <taxon>Didymodactylos</taxon>
    </lineage>
</organism>
<evidence type="ECO:0000313" key="2">
    <source>
        <dbReference type="Proteomes" id="UP000681722"/>
    </source>
</evidence>
<name>A0A8S2YYU8_9BILA</name>
<accession>A0A8S2YYU8</accession>